<dbReference type="InterPro" id="IPR000701">
    <property type="entry name" value="SuccDH_FuR_B_TM-su"/>
</dbReference>
<comment type="pathway">
    <text evidence="4">Carbohydrate metabolism; tricarboxylic acid cycle.</text>
</comment>
<evidence type="ECO:0000256" key="15">
    <source>
        <dbReference type="SAM" id="Phobius"/>
    </source>
</evidence>
<dbReference type="HOGENOM" id="CLU_151315_0_0_6"/>
<evidence type="ECO:0000256" key="12">
    <source>
        <dbReference type="ARBA" id="ARBA00022989"/>
    </source>
</evidence>
<keyword evidence="11" id="KW-0249">Electron transport</keyword>
<dbReference type="Pfam" id="PF01127">
    <property type="entry name" value="Sdh_cyt"/>
    <property type="match status" value="1"/>
</dbReference>
<accession>G4SYQ9</accession>
<dbReference type="GO" id="GO:0016020">
    <property type="term" value="C:membrane"/>
    <property type="evidence" value="ECO:0007669"/>
    <property type="project" value="UniProtKB-SubCell"/>
</dbReference>
<dbReference type="SUPFAM" id="SSF81343">
    <property type="entry name" value="Fumarate reductase respiratory complex transmembrane subunits"/>
    <property type="match status" value="1"/>
</dbReference>
<evidence type="ECO:0000256" key="8">
    <source>
        <dbReference type="ARBA" id="ARBA00022617"/>
    </source>
</evidence>
<evidence type="ECO:0000256" key="7">
    <source>
        <dbReference type="ARBA" id="ARBA00022532"/>
    </source>
</evidence>
<dbReference type="GO" id="GO:0046872">
    <property type="term" value="F:metal ion binding"/>
    <property type="evidence" value="ECO:0007669"/>
    <property type="project" value="UniProtKB-KW"/>
</dbReference>
<dbReference type="STRING" id="1091494.MEALZ_2681"/>
<evidence type="ECO:0000256" key="11">
    <source>
        <dbReference type="ARBA" id="ARBA00022982"/>
    </source>
</evidence>
<sequence length="126" mass="13628">MDYRSPISKARGLGSAKSGTEHWWMQRVTAAALIPLSYWLIMLLKLATTATYQETIAWLSAPLNAVVIALWILAVCFHAALGVQVVIEDYVSAEGAKIIAVWTCHLLFTAIAVAALFAVLQISLAG</sequence>
<keyword evidence="10" id="KW-0479">Metal-binding</keyword>
<dbReference type="Gene3D" id="1.20.1300.10">
    <property type="entry name" value="Fumarate reductase/succinate dehydrogenase, transmembrane subunit"/>
    <property type="match status" value="1"/>
</dbReference>
<feature type="transmembrane region" description="Helical" evidence="15">
    <location>
        <begin position="56"/>
        <end position="87"/>
    </location>
</feature>
<keyword evidence="7" id="KW-0816">Tricarboxylic acid cycle</keyword>
<comment type="function">
    <text evidence="2">Membrane-anchoring subunit of succinate dehydrogenase (SDH).</text>
</comment>
<feature type="transmembrane region" description="Helical" evidence="15">
    <location>
        <begin position="99"/>
        <end position="120"/>
    </location>
</feature>
<keyword evidence="8" id="KW-0349">Heme</keyword>
<reference evidence="17" key="1">
    <citation type="journal article" date="2012" name="J. Bacteriol.">
        <title>Genome sequence of the haloalkaliphilic methanotrophic bacterium Methylomicrobium alcaliphilum 20Z.</title>
        <authorList>
            <person name="Vuilleumier S."/>
            <person name="Khmelenina V.N."/>
            <person name="Bringel F."/>
            <person name="Reshetnikov A.S."/>
            <person name="Lajus A."/>
            <person name="Mangenot S."/>
            <person name="Rouy Z."/>
            <person name="Op den Camp H.J."/>
            <person name="Jetten M.S."/>
            <person name="Dispirito A.A."/>
            <person name="Dunfield P."/>
            <person name="Klotz M.G."/>
            <person name="Semrau J.D."/>
            <person name="Stein L.Y."/>
            <person name="Barbe V."/>
            <person name="Medigue C."/>
            <person name="Trotsenko Y.A."/>
            <person name="Kalyuzhnaya M.G."/>
        </authorList>
    </citation>
    <scope>NUCLEOTIDE SEQUENCE [LARGE SCALE GENOMIC DNA]</scope>
    <source>
        <strain evidence="17">DSM 19304 / NCIMB 14124 / VKM B-2133 / 20Z</strain>
    </source>
</reference>
<evidence type="ECO:0000256" key="13">
    <source>
        <dbReference type="ARBA" id="ARBA00023004"/>
    </source>
</evidence>
<dbReference type="GO" id="GO:0020037">
    <property type="term" value="F:heme binding"/>
    <property type="evidence" value="ECO:0007669"/>
    <property type="project" value="InterPro"/>
</dbReference>
<proteinExistence type="predicted"/>
<keyword evidence="13" id="KW-0408">Iron</keyword>
<dbReference type="PATRIC" id="fig|271065.3.peg.2752"/>
<feature type="transmembrane region" description="Helical" evidence="15">
    <location>
        <begin position="24"/>
        <end position="44"/>
    </location>
</feature>
<evidence type="ECO:0000256" key="1">
    <source>
        <dbReference type="ARBA" id="ARBA00001971"/>
    </source>
</evidence>
<evidence type="ECO:0000256" key="5">
    <source>
        <dbReference type="ARBA" id="ARBA00019425"/>
    </source>
</evidence>
<keyword evidence="6" id="KW-0813">Transport</keyword>
<organism evidence="16 17">
    <name type="scientific">Methylotuvimicrobium alcaliphilum (strain DSM 19304 / NCIMB 14124 / VKM B-2133 / 20Z)</name>
    <name type="common">Methylomicrobium alcaliphilum</name>
    <dbReference type="NCBI Taxonomy" id="1091494"/>
    <lineage>
        <taxon>Bacteria</taxon>
        <taxon>Pseudomonadati</taxon>
        <taxon>Pseudomonadota</taxon>
        <taxon>Gammaproteobacteria</taxon>
        <taxon>Methylococcales</taxon>
        <taxon>Methylococcaceae</taxon>
        <taxon>Methylotuvimicrobium</taxon>
    </lineage>
</organism>
<evidence type="ECO:0000256" key="9">
    <source>
        <dbReference type="ARBA" id="ARBA00022692"/>
    </source>
</evidence>
<dbReference type="RefSeq" id="WP_014149122.1">
    <property type="nucleotide sequence ID" value="NC_016112.1"/>
</dbReference>
<evidence type="ECO:0000256" key="10">
    <source>
        <dbReference type="ARBA" id="ARBA00022723"/>
    </source>
</evidence>
<keyword evidence="12 15" id="KW-1133">Transmembrane helix</keyword>
<dbReference type="UniPathway" id="UPA00223"/>
<evidence type="ECO:0000256" key="6">
    <source>
        <dbReference type="ARBA" id="ARBA00022448"/>
    </source>
</evidence>
<gene>
    <name evidence="16" type="ordered locus">MEALZ_2681</name>
</gene>
<dbReference type="InterPro" id="IPR034804">
    <property type="entry name" value="SQR/QFR_C/D"/>
</dbReference>
<evidence type="ECO:0000256" key="3">
    <source>
        <dbReference type="ARBA" id="ARBA00004141"/>
    </source>
</evidence>
<protein>
    <recommendedName>
        <fullName evidence="5">Succinate dehydrogenase hydrophobic membrane anchor subunit</fullName>
    </recommendedName>
</protein>
<dbReference type="AlphaFoldDB" id="G4SYQ9"/>
<dbReference type="Proteomes" id="UP000008315">
    <property type="component" value="Chromosome"/>
</dbReference>
<evidence type="ECO:0000256" key="14">
    <source>
        <dbReference type="ARBA" id="ARBA00023136"/>
    </source>
</evidence>
<keyword evidence="14 15" id="KW-0472">Membrane</keyword>
<name>G4SYQ9_META2</name>
<keyword evidence="17" id="KW-1185">Reference proteome</keyword>
<comment type="cofactor">
    <cofactor evidence="1">
        <name>heme</name>
        <dbReference type="ChEBI" id="CHEBI:30413"/>
    </cofactor>
</comment>
<dbReference type="CDD" id="cd03495">
    <property type="entry name" value="SQR_TypeC_SdhD_like"/>
    <property type="match status" value="1"/>
</dbReference>
<dbReference type="NCBIfam" id="TIGR02968">
    <property type="entry name" value="succ_dehyd_anc"/>
    <property type="match status" value="1"/>
</dbReference>
<evidence type="ECO:0000313" key="17">
    <source>
        <dbReference type="Proteomes" id="UP000008315"/>
    </source>
</evidence>
<evidence type="ECO:0000256" key="2">
    <source>
        <dbReference type="ARBA" id="ARBA00004050"/>
    </source>
</evidence>
<dbReference type="InterPro" id="IPR014312">
    <property type="entry name" value="Succ_DH_anchor"/>
</dbReference>
<evidence type="ECO:0000256" key="4">
    <source>
        <dbReference type="ARBA" id="ARBA00005163"/>
    </source>
</evidence>
<dbReference type="GO" id="GO:0006099">
    <property type="term" value="P:tricarboxylic acid cycle"/>
    <property type="evidence" value="ECO:0007669"/>
    <property type="project" value="UniProtKB-UniPathway"/>
</dbReference>
<dbReference type="EMBL" id="FO082060">
    <property type="protein sequence ID" value="CCE24356.1"/>
    <property type="molecule type" value="Genomic_DNA"/>
</dbReference>
<keyword evidence="9 15" id="KW-0812">Transmembrane</keyword>
<evidence type="ECO:0000313" key="16">
    <source>
        <dbReference type="EMBL" id="CCE24356.1"/>
    </source>
</evidence>
<dbReference type="KEGG" id="mah:MEALZ_2681"/>
<comment type="subcellular location">
    <subcellularLocation>
        <location evidence="3">Membrane</location>
        <topology evidence="3">Multi-pass membrane protein</topology>
    </subcellularLocation>
</comment>